<dbReference type="GO" id="GO:0003677">
    <property type="term" value="F:DNA binding"/>
    <property type="evidence" value="ECO:0007669"/>
    <property type="project" value="TreeGrafter"/>
</dbReference>
<dbReference type="OrthoDB" id="6156430at2759"/>
<organism evidence="2 3">
    <name type="scientific">Mytilus galloprovincialis</name>
    <name type="common">Mediterranean mussel</name>
    <dbReference type="NCBI Taxonomy" id="29158"/>
    <lineage>
        <taxon>Eukaryota</taxon>
        <taxon>Metazoa</taxon>
        <taxon>Spiralia</taxon>
        <taxon>Lophotrochozoa</taxon>
        <taxon>Mollusca</taxon>
        <taxon>Bivalvia</taxon>
        <taxon>Autobranchia</taxon>
        <taxon>Pteriomorphia</taxon>
        <taxon>Mytilida</taxon>
        <taxon>Mytiloidea</taxon>
        <taxon>Mytilidae</taxon>
        <taxon>Mytilinae</taxon>
        <taxon>Mytilus</taxon>
    </lineage>
</organism>
<dbReference type="EMBL" id="UYJE01007426">
    <property type="protein sequence ID" value="VDI54724.1"/>
    <property type="molecule type" value="Genomic_DNA"/>
</dbReference>
<reference evidence="2" key="1">
    <citation type="submission" date="2018-11" db="EMBL/GenBank/DDBJ databases">
        <authorList>
            <person name="Alioto T."/>
            <person name="Alioto T."/>
        </authorList>
    </citation>
    <scope>NUCLEOTIDE SEQUENCE</scope>
</reference>
<gene>
    <name evidence="2" type="ORF">MGAL_10B013656</name>
</gene>
<dbReference type="InterPro" id="IPR050863">
    <property type="entry name" value="CenT-Element_Derived"/>
</dbReference>
<evidence type="ECO:0000313" key="2">
    <source>
        <dbReference type="EMBL" id="VDI54724.1"/>
    </source>
</evidence>
<dbReference type="InterPro" id="IPR004875">
    <property type="entry name" value="DDE_SF_endonuclease_dom"/>
</dbReference>
<keyword evidence="3" id="KW-1185">Reference proteome</keyword>
<dbReference type="PANTHER" id="PTHR19303">
    <property type="entry name" value="TRANSPOSON"/>
    <property type="match status" value="1"/>
</dbReference>
<dbReference type="Pfam" id="PF03184">
    <property type="entry name" value="DDE_1"/>
    <property type="match status" value="1"/>
</dbReference>
<evidence type="ECO:0000259" key="1">
    <source>
        <dbReference type="Pfam" id="PF03184"/>
    </source>
</evidence>
<accession>A0A8B6FXX1</accession>
<dbReference type="GO" id="GO:0005634">
    <property type="term" value="C:nucleus"/>
    <property type="evidence" value="ECO:0007669"/>
    <property type="project" value="TreeGrafter"/>
</dbReference>
<comment type="caution">
    <text evidence="2">The sequence shown here is derived from an EMBL/GenBank/DDBJ whole genome shotgun (WGS) entry which is preliminary data.</text>
</comment>
<protein>
    <recommendedName>
        <fullName evidence="1">DDE-1 domain-containing protein</fullName>
    </recommendedName>
</protein>
<evidence type="ECO:0000313" key="3">
    <source>
        <dbReference type="Proteomes" id="UP000596742"/>
    </source>
</evidence>
<feature type="domain" description="DDE-1" evidence="1">
    <location>
        <begin position="39"/>
        <end position="205"/>
    </location>
</feature>
<name>A0A8B6FXX1_MYTGA</name>
<dbReference type="AlphaFoldDB" id="A0A8B6FXX1"/>
<dbReference type="PANTHER" id="PTHR19303:SF74">
    <property type="entry name" value="POGO TRANSPOSABLE ELEMENT WITH KRAB DOMAIN"/>
    <property type="match status" value="1"/>
</dbReference>
<dbReference type="Proteomes" id="UP000596742">
    <property type="component" value="Unassembled WGS sequence"/>
</dbReference>
<sequence length="272" mass="30421">MIWNMDETGKSFEHDPVKVLAEKGTRNVPGRTSAMSTHVTIVACVNAEGQKMSPLLIVQGKTERSVFGFNTTEAPSGTMWDYQDSGWMSDRIGEKWFKDIFLKQCGVERPQLLILDGHSSHESLALIQEGIRENIVILSLPPHTTHYLQPLDRSVFGPFNKQYDRACSEFLQENMLHKIDKWTFPSLFKTAWNEALSKQNIKSGFRACGIYPFNPHAIPPEAYLPSEASENKVEAPTFDQPSEKSNAHCSITAPVYSATAIPTTSGDEIQVC</sequence>
<proteinExistence type="predicted"/>